<dbReference type="Proteomes" id="UP000054783">
    <property type="component" value="Unassembled WGS sequence"/>
</dbReference>
<keyword evidence="3" id="KW-1185">Reference proteome</keyword>
<keyword evidence="1" id="KW-0472">Membrane</keyword>
<gene>
    <name evidence="2" type="ORF">T12_7686</name>
</gene>
<comment type="caution">
    <text evidence="2">The sequence shown here is derived from an EMBL/GenBank/DDBJ whole genome shotgun (WGS) entry which is preliminary data.</text>
</comment>
<keyword evidence="1" id="KW-0812">Transmembrane</keyword>
<dbReference type="OrthoDB" id="10388743at2759"/>
<sequence>MNKTRQLDDNVIKICVRSGCRLQSDNIGIGLLFEQADRTFVTHLGLFAYLYISTVIIVLLTTTWTIMSPTVGRLIFPLVNRMNRLMYNDDNGNGTDRSNGTMSVSINKISCTLLLVGIGVENFLRELKETKVRVSE</sequence>
<feature type="transmembrane region" description="Helical" evidence="1">
    <location>
        <begin position="48"/>
        <end position="76"/>
    </location>
</feature>
<dbReference type="EMBL" id="JYDQ01000021">
    <property type="protein sequence ID" value="KRY20865.1"/>
    <property type="molecule type" value="Genomic_DNA"/>
</dbReference>
<accession>A0A0V1A7U9</accession>
<protein>
    <submittedName>
        <fullName evidence="2">Uncharacterized protein</fullName>
    </submittedName>
</protein>
<proteinExistence type="predicted"/>
<evidence type="ECO:0000313" key="3">
    <source>
        <dbReference type="Proteomes" id="UP000054783"/>
    </source>
</evidence>
<evidence type="ECO:0000313" key="2">
    <source>
        <dbReference type="EMBL" id="KRY20865.1"/>
    </source>
</evidence>
<keyword evidence="1" id="KW-1133">Transmembrane helix</keyword>
<name>A0A0V1A7U9_9BILA</name>
<evidence type="ECO:0000256" key="1">
    <source>
        <dbReference type="SAM" id="Phobius"/>
    </source>
</evidence>
<reference evidence="2 3" key="1">
    <citation type="submission" date="2015-01" db="EMBL/GenBank/DDBJ databases">
        <title>Evolution of Trichinella species and genotypes.</title>
        <authorList>
            <person name="Korhonen P.K."/>
            <person name="Edoardo P."/>
            <person name="Giuseppe L.R."/>
            <person name="Gasser R.B."/>
        </authorList>
    </citation>
    <scope>NUCLEOTIDE SEQUENCE [LARGE SCALE GENOMIC DNA]</scope>
    <source>
        <strain evidence="2">ISS2496</strain>
    </source>
</reference>
<organism evidence="2 3">
    <name type="scientific">Trichinella patagoniensis</name>
    <dbReference type="NCBI Taxonomy" id="990121"/>
    <lineage>
        <taxon>Eukaryota</taxon>
        <taxon>Metazoa</taxon>
        <taxon>Ecdysozoa</taxon>
        <taxon>Nematoda</taxon>
        <taxon>Enoplea</taxon>
        <taxon>Dorylaimia</taxon>
        <taxon>Trichinellida</taxon>
        <taxon>Trichinellidae</taxon>
        <taxon>Trichinella</taxon>
    </lineage>
</organism>
<dbReference type="AlphaFoldDB" id="A0A0V1A7U9"/>